<evidence type="ECO:0000259" key="3">
    <source>
        <dbReference type="Pfam" id="PF01571"/>
    </source>
</evidence>
<feature type="domain" description="FAD dependent oxidoreductase central" evidence="4">
    <location>
        <begin position="136"/>
        <end position="191"/>
    </location>
</feature>
<dbReference type="InterPro" id="IPR027266">
    <property type="entry name" value="TrmE/GcvT-like"/>
</dbReference>
<evidence type="ECO:0000313" key="5">
    <source>
        <dbReference type="EMBL" id="CTQ31759.1"/>
    </source>
</evidence>
<dbReference type="Gene3D" id="3.30.70.1400">
    <property type="entry name" value="Aminomethyltransferase beta-barrel domains"/>
    <property type="match status" value="1"/>
</dbReference>
<evidence type="ECO:0000259" key="2">
    <source>
        <dbReference type="Pfam" id="PF01266"/>
    </source>
</evidence>
<evidence type="ECO:0000313" key="6">
    <source>
        <dbReference type="Proteomes" id="UP000048908"/>
    </source>
</evidence>
<dbReference type="GO" id="GO:0016491">
    <property type="term" value="F:oxidoreductase activity"/>
    <property type="evidence" value="ECO:0007669"/>
    <property type="project" value="UniProtKB-KW"/>
</dbReference>
<name>A0A0M6XKY2_9RHOB</name>
<dbReference type="Gene3D" id="3.30.1360.120">
    <property type="entry name" value="Probable tRNA modification gtpase trme, domain 1"/>
    <property type="match status" value="1"/>
</dbReference>
<dbReference type="Proteomes" id="UP000048908">
    <property type="component" value="Unassembled WGS sequence"/>
</dbReference>
<dbReference type="InterPro" id="IPR032503">
    <property type="entry name" value="FAO_M"/>
</dbReference>
<reference evidence="5 6" key="1">
    <citation type="submission" date="2015-07" db="EMBL/GenBank/DDBJ databases">
        <authorList>
            <person name="Noorani M."/>
        </authorList>
    </citation>
    <scope>NUCLEOTIDE SEQUENCE [LARGE SCALE GENOMIC DNA]</scope>
    <source>
        <strain evidence="5 6">CECT 5088</strain>
    </source>
</reference>
<dbReference type="Pfam" id="PF01266">
    <property type="entry name" value="DAO"/>
    <property type="match status" value="1"/>
</dbReference>
<dbReference type="Gene3D" id="3.30.9.10">
    <property type="entry name" value="D-Amino Acid Oxidase, subunit A, domain 2"/>
    <property type="match status" value="1"/>
</dbReference>
<feature type="domain" description="FAD dependent oxidoreductase" evidence="2">
    <location>
        <begin position="26"/>
        <end position="131"/>
    </location>
</feature>
<gene>
    <name evidence="5" type="ORF">JAN5088_00518</name>
</gene>
<dbReference type="PANTHER" id="PTHR13847:SF193">
    <property type="entry name" value="PYRUVATE DEHYDROGENASE PHOSPHATASE REGULATORY SUBUNIT, MITOCHONDRIAL"/>
    <property type="match status" value="1"/>
</dbReference>
<protein>
    <submittedName>
        <fullName evidence="5">Sarcosine oxidase, alpha subunit family</fullName>
    </submittedName>
</protein>
<dbReference type="Pfam" id="PF01571">
    <property type="entry name" value="GCV_T"/>
    <property type="match status" value="1"/>
</dbReference>
<dbReference type="SUPFAM" id="SSF103025">
    <property type="entry name" value="Folate-binding domain"/>
    <property type="match status" value="1"/>
</dbReference>
<proteinExistence type="predicted"/>
<dbReference type="InterPro" id="IPR006076">
    <property type="entry name" value="FAD-dep_OxRdtase"/>
</dbReference>
<dbReference type="SUPFAM" id="SSF54373">
    <property type="entry name" value="FAD-linked reductases, C-terminal domain"/>
    <property type="match status" value="1"/>
</dbReference>
<dbReference type="STRING" id="282197.SAMN04488517_106107"/>
<dbReference type="PANTHER" id="PTHR13847">
    <property type="entry name" value="SARCOSINE DEHYDROGENASE-RELATED"/>
    <property type="match status" value="1"/>
</dbReference>
<accession>A0A0M6XKY2</accession>
<dbReference type="Gene3D" id="3.50.50.60">
    <property type="entry name" value="FAD/NAD(P)-binding domain"/>
    <property type="match status" value="1"/>
</dbReference>
<dbReference type="InterPro" id="IPR036188">
    <property type="entry name" value="FAD/NAD-bd_sf"/>
</dbReference>
<dbReference type="GO" id="GO:0005737">
    <property type="term" value="C:cytoplasm"/>
    <property type="evidence" value="ECO:0007669"/>
    <property type="project" value="TreeGrafter"/>
</dbReference>
<evidence type="ECO:0000256" key="1">
    <source>
        <dbReference type="ARBA" id="ARBA00023002"/>
    </source>
</evidence>
<evidence type="ECO:0000259" key="4">
    <source>
        <dbReference type="Pfam" id="PF16350"/>
    </source>
</evidence>
<dbReference type="InterPro" id="IPR006222">
    <property type="entry name" value="GCVT_N"/>
</dbReference>
<sequence length="274" mass="30559">MTETIPDLALLPVLRVPDECACYKKDAGKILLGAFGPRAKSWSMAGIHESFVFDAFPPHFDRFEPILKATINRLPILADAGIHTFFSGPESFTPDDAYNSGPAPEFPNVWIAAGFNSVGIQSAGGAGIAQAQWMEDGEAPFDLGDMDIARIQPFQRNRRYLRERATETLGLLYADHWPFRQKATARGVRRSPFHAQLDAMGAVFCELAGWERANWFAFPGEAREYSWDWGPQNRFANAAHEHALIRGGAGFYDMSSFGKLRIEGRDDEAFLNRV</sequence>
<dbReference type="EMBL" id="CXPG01000011">
    <property type="protein sequence ID" value="CTQ31759.1"/>
    <property type="molecule type" value="Genomic_DNA"/>
</dbReference>
<dbReference type="SUPFAM" id="SSF51905">
    <property type="entry name" value="FAD/NAD(P)-binding domain"/>
    <property type="match status" value="1"/>
</dbReference>
<feature type="domain" description="GCVT N-terminal" evidence="3">
    <location>
        <begin position="193"/>
        <end position="274"/>
    </location>
</feature>
<dbReference type="AlphaFoldDB" id="A0A0M6XKY2"/>
<keyword evidence="1" id="KW-0560">Oxidoreductase</keyword>
<dbReference type="Pfam" id="PF16350">
    <property type="entry name" value="FAO_M"/>
    <property type="match status" value="1"/>
</dbReference>
<organism evidence="5 6">
    <name type="scientific">Jannaschia rubra</name>
    <dbReference type="NCBI Taxonomy" id="282197"/>
    <lineage>
        <taxon>Bacteria</taxon>
        <taxon>Pseudomonadati</taxon>
        <taxon>Pseudomonadota</taxon>
        <taxon>Alphaproteobacteria</taxon>
        <taxon>Rhodobacterales</taxon>
        <taxon>Roseobacteraceae</taxon>
        <taxon>Jannaschia</taxon>
    </lineage>
</organism>
<keyword evidence="6" id="KW-1185">Reference proteome</keyword>